<keyword evidence="4" id="KW-0472">Membrane</keyword>
<evidence type="ECO:0000256" key="1">
    <source>
        <dbReference type="ARBA" id="ARBA00022737"/>
    </source>
</evidence>
<sequence length="603" mass="69788">MSLNNYYKELKRRNVFKAALAYIVVCWIILQVISIVFPMFGIPNNISKAVLFILIIGFPIWLVFAWVYEVTPDGLKKTENVKKEQSIIAETSSKFNKLILGALAIAIILLAINVYGTYSDKNSSQENSKSQEVVLKENPEEELEKSIAVLAFENMTSDEEQEYFSDGISEEILNYLAKNPELTVISRTSSFSFKNKAVDIQTIGEKLNTNYILEGSVRKADSMVRITVQLIQVNNGAHLWSETYDRKMQDIFAIQDEIAEKVTRNLEVNLLGLNIPSVDIEAYNKFLQAKEIYLRFTKESFERASRLINEAVQIDSNYAPIWLYKAGIRLSEGYIREFTEEEEEELLERVISEIERAIKIDPDYAHAYASLAEKYQQKGDYVTAKKYFEKAFKLQPNDDAVLQLLSRYQGLESSQVTKLARKSVELDPLEGLSYLHLALALFYEREYEECLNAFDIYLVYYPYTLGIAGFHAEFFAMAGKKEEAYKALKKETFDYSLKYTPMILAVIFNDPDKEKLIEQFIQTYGESNPYGVAQAYAYQNKKKEAYKWLEKAISNKIRNIFQIKKDPYMDNLREDKRFKELLTKIEFPEPLDIDLSRIKLNDQ</sequence>
<dbReference type="PROSITE" id="PS50005">
    <property type="entry name" value="TPR"/>
    <property type="match status" value="1"/>
</dbReference>
<dbReference type="SUPFAM" id="SSF48452">
    <property type="entry name" value="TPR-like"/>
    <property type="match status" value="2"/>
</dbReference>
<dbReference type="PANTHER" id="PTHR45586:SF1">
    <property type="entry name" value="LIPOPOLYSACCHARIDE ASSEMBLY PROTEIN B"/>
    <property type="match status" value="1"/>
</dbReference>
<evidence type="ECO:0000313" key="5">
    <source>
        <dbReference type="EMBL" id="MUP41853.1"/>
    </source>
</evidence>
<evidence type="ECO:0000256" key="3">
    <source>
        <dbReference type="PROSITE-ProRule" id="PRU00339"/>
    </source>
</evidence>
<accession>A0A7K1LM96</accession>
<dbReference type="OrthoDB" id="9779074at2"/>
<evidence type="ECO:0000256" key="4">
    <source>
        <dbReference type="SAM" id="Phobius"/>
    </source>
</evidence>
<comment type="caution">
    <text evidence="5">The sequence shown here is derived from an EMBL/GenBank/DDBJ whole genome shotgun (WGS) entry which is preliminary data.</text>
</comment>
<dbReference type="Proteomes" id="UP000460416">
    <property type="component" value="Unassembled WGS sequence"/>
</dbReference>
<dbReference type="EMBL" id="VJVW01000002">
    <property type="protein sequence ID" value="MUP41853.1"/>
    <property type="molecule type" value="Genomic_DNA"/>
</dbReference>
<dbReference type="InterPro" id="IPR019734">
    <property type="entry name" value="TPR_rpt"/>
</dbReference>
<feature type="transmembrane region" description="Helical" evidence="4">
    <location>
        <begin position="46"/>
        <end position="68"/>
    </location>
</feature>
<keyword evidence="2 3" id="KW-0802">TPR repeat</keyword>
<dbReference type="PROSITE" id="PS50293">
    <property type="entry name" value="TPR_REGION"/>
    <property type="match status" value="1"/>
</dbReference>
<feature type="repeat" description="TPR" evidence="3">
    <location>
        <begin position="365"/>
        <end position="398"/>
    </location>
</feature>
<name>A0A7K1LM96_9FLAO</name>
<dbReference type="Gene3D" id="1.25.40.10">
    <property type="entry name" value="Tetratricopeptide repeat domain"/>
    <property type="match status" value="2"/>
</dbReference>
<dbReference type="SMART" id="SM00028">
    <property type="entry name" value="TPR"/>
    <property type="match status" value="2"/>
</dbReference>
<protein>
    <submittedName>
        <fullName evidence="5">Tetratricopeptide repeat protein</fullName>
    </submittedName>
</protein>
<dbReference type="NCBIfam" id="NF047558">
    <property type="entry name" value="TPR_END_plus"/>
    <property type="match status" value="1"/>
</dbReference>
<keyword evidence="4" id="KW-1133">Transmembrane helix</keyword>
<dbReference type="InterPro" id="IPR051012">
    <property type="entry name" value="CellSynth/LPSAsmb/PSIAsmb"/>
</dbReference>
<proteinExistence type="predicted"/>
<dbReference type="Pfam" id="PF14559">
    <property type="entry name" value="TPR_19"/>
    <property type="match status" value="1"/>
</dbReference>
<evidence type="ECO:0000256" key="2">
    <source>
        <dbReference type="ARBA" id="ARBA00022803"/>
    </source>
</evidence>
<dbReference type="PANTHER" id="PTHR45586">
    <property type="entry name" value="TPR REPEAT-CONTAINING PROTEIN PA4667"/>
    <property type="match status" value="1"/>
</dbReference>
<dbReference type="Gene3D" id="3.40.50.10070">
    <property type="entry name" value="TolB, N-terminal domain"/>
    <property type="match status" value="1"/>
</dbReference>
<gene>
    <name evidence="5" type="ORF">FLP08_04650</name>
</gene>
<organism evidence="5 6">
    <name type="scientific">Christiangramia aestuarii</name>
    <dbReference type="NCBI Taxonomy" id="1028746"/>
    <lineage>
        <taxon>Bacteria</taxon>
        <taxon>Pseudomonadati</taxon>
        <taxon>Bacteroidota</taxon>
        <taxon>Flavobacteriia</taxon>
        <taxon>Flavobacteriales</taxon>
        <taxon>Flavobacteriaceae</taxon>
        <taxon>Christiangramia</taxon>
    </lineage>
</organism>
<evidence type="ECO:0000313" key="6">
    <source>
        <dbReference type="Proteomes" id="UP000460416"/>
    </source>
</evidence>
<keyword evidence="6" id="KW-1185">Reference proteome</keyword>
<dbReference type="AlphaFoldDB" id="A0A7K1LM96"/>
<keyword evidence="4" id="KW-0812">Transmembrane</keyword>
<dbReference type="RefSeq" id="WP_156274542.1">
    <property type="nucleotide sequence ID" value="NZ_BAABGI010000001.1"/>
</dbReference>
<feature type="transmembrane region" description="Helical" evidence="4">
    <location>
        <begin position="98"/>
        <end position="118"/>
    </location>
</feature>
<keyword evidence="1" id="KW-0677">Repeat</keyword>
<feature type="transmembrane region" description="Helical" evidence="4">
    <location>
        <begin position="20"/>
        <end position="40"/>
    </location>
</feature>
<reference evidence="5 6" key="1">
    <citation type="submission" date="2019-07" db="EMBL/GenBank/DDBJ databases">
        <title>Gramella aestuarii sp. nov., isolated from a tidal flat, and emended description of Gramella echinicola.</title>
        <authorList>
            <person name="Liu L."/>
        </authorList>
    </citation>
    <scope>NUCLEOTIDE SEQUENCE [LARGE SCALE GENOMIC DNA]</scope>
    <source>
        <strain evidence="5 6">BS12</strain>
    </source>
</reference>
<dbReference type="InterPro" id="IPR011990">
    <property type="entry name" value="TPR-like_helical_dom_sf"/>
</dbReference>